<dbReference type="InterPro" id="IPR056639">
    <property type="entry name" value="DUF7737"/>
</dbReference>
<dbReference type="Pfam" id="PF13569">
    <property type="entry name" value="DUF4132"/>
    <property type="match status" value="1"/>
</dbReference>
<feature type="domain" description="DUF5724" evidence="3">
    <location>
        <begin position="45"/>
        <end position="1245"/>
    </location>
</feature>
<keyword evidence="6" id="KW-1185">Reference proteome</keyword>
<dbReference type="InterPro" id="IPR025406">
    <property type="entry name" value="DUF4132"/>
</dbReference>
<evidence type="ECO:0008006" key="7">
    <source>
        <dbReference type="Google" id="ProtNLM"/>
    </source>
</evidence>
<feature type="domain" description="DUF7737" evidence="4">
    <location>
        <begin position="1551"/>
        <end position="1652"/>
    </location>
</feature>
<name>A0A927R298_9BACL</name>
<keyword evidence="1" id="KW-0175">Coiled coil</keyword>
<feature type="domain" description="DUF4132" evidence="2">
    <location>
        <begin position="1286"/>
        <end position="1461"/>
    </location>
</feature>
<dbReference type="EMBL" id="JADBEL010000003">
    <property type="protein sequence ID" value="MBE1553681.1"/>
    <property type="molecule type" value="Genomic_DNA"/>
</dbReference>
<reference evidence="5" key="1">
    <citation type="submission" date="2020-10" db="EMBL/GenBank/DDBJ databases">
        <title>Genomic Encyclopedia of Type Strains, Phase IV (KMG-IV): sequencing the most valuable type-strain genomes for metagenomic binning, comparative biology and taxonomic classification.</title>
        <authorList>
            <person name="Goeker M."/>
        </authorList>
    </citation>
    <scope>NUCLEOTIDE SEQUENCE</scope>
    <source>
        <strain evidence="5">DSM 13886</strain>
    </source>
</reference>
<sequence length="1658" mass="191415">MMEKQEQEKRYYTSLQERAERVKPHLSPLAKWVVELSQIRYVRQDEDSFLKCRDILHSLAEGNNDLLFEPLVKVIKQLTNEYTGKVFEYIATHATEYPYATGYSRRPFRTSESSAHMAQVISKMSALIYMECHEFAIIDYLTLADYPLGQNYQLAHTISDVIAFEIDSNNTEVIVALKEIVYGDNQTALLTHQMIKGIFRSHHSELYEMMGELLTAARLQEGLRQSIVERMDEGTLEANRYMLKVIIDQDFIRYSSVVRALGVWTGMGLESANQRVAGQLIEEAYRALTDESIRALWLSSDNANHVYISLWATAVVEERDLFSGITYLMEHGELYQKIIAQYVLVNSENRDVRYGIARQYLDATDPELQYWILSNYCYDYTRVWGIEDGNGSSIGIERIPLLESKEERRLEFEQLKVMFLGATHKELSAPSKVLDFVHFHYSLDLPLRKMLYLIAYDMDSEWIATIISLKDRLSVDMRGELLAHFVQDMENSIQREFIFTTLSDKSMNNREKALDKAKELTLSDEELKLVEGLLKLKTGSLRQSAIQLLLHQPENSVTVSLTRLMQGKSELQRLAALETIVMIFEDSERVEQYEGLRSMLNLIEKPTQKEQQLIGRLSRKNDYTAANGFGLFDPKVIELRPMESSELGEFEWGNIFSLSTKDVIRFLAGLDQEIHNYRDYEYEVEYYAGYKDTLLLGTELRSVRPYQEEEVDAPELGKYPLYEVWKDYLERSNLGATELLQIYFYSELDSLDKTLNNYYRYFSDEMDYSELEKHVLLEGWRKEFTEQLYPVDQIREVKNALNEFQYSKQISNLLIAYFQDSDKSATFNLTIDALDTVMQAMPKEKVSKEWGILQLLANPWLSMARSRVHDEESFKRLFHTFYAYNMMNPDNNAYSVLNLKDYFRAFGAGMIGTEEVYRELLGGKDSRNHIRSITSKRFDEIDDKSELVKICQAAVERILDVELERGDLATEVTSLAMGLERIEGMEHFVHILSGLQQETFIRGYVYGYGDRITKKESFSHLLKVSYPREGEEEVLLKQLLVGLDITEKRLLEAAMYAPQWLTIVANYLDWDGLRSAAWYFHAHINEGFSAEKETVVAHYSPISAQDFTDGAFDIKWFKEAYETLGTKRFDLLYDCAKYISGGANHRRSQLFADATLGKLTFMDIQRSVEEKRNKDHLLSYSLIPLRKNREQDIRERYEFIQRFVAQSKKFGAQRRASEGLTAQIALGNLARNAGYGDVIRLMWDMEARKLDDMQSYFEPYKLDEETIVQLLINEEGKSEIGIKRKGKGLKAVPAKYKKDEHIIALKRMKTELTDQYRRARKELERSMESGNTFTLLELKGLSGNPVITPLLQTLVFKSGENLGYIDATAGGLIDPAGKLTLIGVKEELFIAHPLHLYESGYWSQYQKDLFNRQLRQPFKQVFRELYLPNADEQAQGTVSRRYAGHQVQSRKTVSLLKGRQWTVSYEEGLQKVYYAENLIANLYAMADWFSPSEIEAPTLETVQFFDRTTYKSVSLDKVPPILFSEVMRDIDLVVSVAHVGGVDPEASLTTMEMRSVIVQESLRLLKIDNVRLDGNYARIEGTLGEYGVHLGSGMVYRQATGAMYIIPVHSQHRGRIFLPFIDEDPKTAEILSKIVMLAEDKKIKDPQILMQLKASSTH</sequence>
<evidence type="ECO:0000259" key="4">
    <source>
        <dbReference type="Pfam" id="PF24879"/>
    </source>
</evidence>
<protein>
    <recommendedName>
        <fullName evidence="7">DUF4132 domain-containing protein</fullName>
    </recommendedName>
</protein>
<organism evidence="5 6">
    <name type="scientific">Sporosarcina limicola</name>
    <dbReference type="NCBI Taxonomy" id="34101"/>
    <lineage>
        <taxon>Bacteria</taxon>
        <taxon>Bacillati</taxon>
        <taxon>Bacillota</taxon>
        <taxon>Bacilli</taxon>
        <taxon>Bacillales</taxon>
        <taxon>Caryophanaceae</taxon>
        <taxon>Sporosarcina</taxon>
    </lineage>
</organism>
<dbReference type="Proteomes" id="UP000658225">
    <property type="component" value="Unassembled WGS sequence"/>
</dbReference>
<gene>
    <name evidence="5" type="ORF">H4683_000755</name>
</gene>
<comment type="caution">
    <text evidence="5">The sequence shown here is derived from an EMBL/GenBank/DDBJ whole genome shotgun (WGS) entry which is preliminary data.</text>
</comment>
<evidence type="ECO:0000256" key="1">
    <source>
        <dbReference type="SAM" id="Coils"/>
    </source>
</evidence>
<dbReference type="Pfam" id="PF24879">
    <property type="entry name" value="DUF7737"/>
    <property type="match status" value="1"/>
</dbReference>
<dbReference type="InterPro" id="IPR043782">
    <property type="entry name" value="DUF5724"/>
</dbReference>
<feature type="coiled-coil region" evidence="1">
    <location>
        <begin position="1302"/>
        <end position="1329"/>
    </location>
</feature>
<evidence type="ECO:0000259" key="3">
    <source>
        <dbReference type="Pfam" id="PF18991"/>
    </source>
</evidence>
<dbReference type="Pfam" id="PF18991">
    <property type="entry name" value="DUF5724"/>
    <property type="match status" value="1"/>
</dbReference>
<evidence type="ECO:0000313" key="5">
    <source>
        <dbReference type="EMBL" id="MBE1553681.1"/>
    </source>
</evidence>
<accession>A0A927R298</accession>
<evidence type="ECO:0000259" key="2">
    <source>
        <dbReference type="Pfam" id="PF13569"/>
    </source>
</evidence>
<evidence type="ECO:0000313" key="6">
    <source>
        <dbReference type="Proteomes" id="UP000658225"/>
    </source>
</evidence>
<proteinExistence type="predicted"/>